<dbReference type="InterPro" id="IPR029787">
    <property type="entry name" value="Nucleotide_cyclase"/>
</dbReference>
<feature type="domain" description="PAC" evidence="1">
    <location>
        <begin position="331"/>
        <end position="384"/>
    </location>
</feature>
<dbReference type="AlphaFoldDB" id="A0A848CFV4"/>
<protein>
    <submittedName>
        <fullName evidence="3">Diguanylate cyclase</fullName>
    </submittedName>
</protein>
<gene>
    <name evidence="3" type="ORF">HF854_04290</name>
</gene>
<dbReference type="InterPro" id="IPR043128">
    <property type="entry name" value="Rev_trsase/Diguanyl_cyclase"/>
</dbReference>
<dbReference type="InterPro" id="IPR000160">
    <property type="entry name" value="GGDEF_dom"/>
</dbReference>
<dbReference type="Proteomes" id="UP000522333">
    <property type="component" value="Unassembled WGS sequence"/>
</dbReference>
<evidence type="ECO:0000313" key="4">
    <source>
        <dbReference type="Proteomes" id="UP000522333"/>
    </source>
</evidence>
<dbReference type="InterPro" id="IPR000700">
    <property type="entry name" value="PAS-assoc_C"/>
</dbReference>
<reference evidence="3 4" key="1">
    <citation type="submission" date="2020-04" db="EMBL/GenBank/DDBJ databases">
        <authorList>
            <person name="Hitch T.C.A."/>
            <person name="Wylensek D."/>
            <person name="Clavel T."/>
        </authorList>
    </citation>
    <scope>NUCLEOTIDE SEQUENCE [LARGE SCALE GENOMIC DNA]</scope>
    <source>
        <strain evidence="3 4">PG-251-APC-1</strain>
    </source>
</reference>
<dbReference type="PROSITE" id="PS50887">
    <property type="entry name" value="GGDEF"/>
    <property type="match status" value="1"/>
</dbReference>
<dbReference type="InterPro" id="IPR001610">
    <property type="entry name" value="PAC"/>
</dbReference>
<dbReference type="PROSITE" id="PS50113">
    <property type="entry name" value="PAC"/>
    <property type="match status" value="1"/>
</dbReference>
<dbReference type="InterPro" id="IPR000014">
    <property type="entry name" value="PAS"/>
</dbReference>
<proteinExistence type="predicted"/>
<dbReference type="CDD" id="cd00130">
    <property type="entry name" value="PAS"/>
    <property type="match status" value="1"/>
</dbReference>
<dbReference type="NCBIfam" id="TIGR00254">
    <property type="entry name" value="GGDEF"/>
    <property type="match status" value="1"/>
</dbReference>
<dbReference type="SMART" id="SM00086">
    <property type="entry name" value="PAC"/>
    <property type="match status" value="1"/>
</dbReference>
<dbReference type="SUPFAM" id="SSF55785">
    <property type="entry name" value="PYP-like sensor domain (PAS domain)"/>
    <property type="match status" value="1"/>
</dbReference>
<organism evidence="3 4">
    <name type="scientific">Desulfovibrio piger</name>
    <dbReference type="NCBI Taxonomy" id="901"/>
    <lineage>
        <taxon>Bacteria</taxon>
        <taxon>Pseudomonadati</taxon>
        <taxon>Thermodesulfobacteriota</taxon>
        <taxon>Desulfovibrionia</taxon>
        <taxon>Desulfovibrionales</taxon>
        <taxon>Desulfovibrionaceae</taxon>
        <taxon>Desulfovibrio</taxon>
    </lineage>
</organism>
<dbReference type="Gene3D" id="3.30.70.270">
    <property type="match status" value="1"/>
</dbReference>
<evidence type="ECO:0000259" key="2">
    <source>
        <dbReference type="PROSITE" id="PS50887"/>
    </source>
</evidence>
<evidence type="ECO:0000313" key="3">
    <source>
        <dbReference type="EMBL" id="NME51759.1"/>
    </source>
</evidence>
<dbReference type="Pfam" id="PF08447">
    <property type="entry name" value="PAS_3"/>
    <property type="match status" value="1"/>
</dbReference>
<dbReference type="InterPro" id="IPR052155">
    <property type="entry name" value="Biofilm_reg_signaling"/>
</dbReference>
<dbReference type="PANTHER" id="PTHR44757">
    <property type="entry name" value="DIGUANYLATE CYCLASE DGCP"/>
    <property type="match status" value="1"/>
</dbReference>
<sequence length="563" mass="63363">MSDVPLPADWYESHVMGAADPLWQWDVHSDRIVLSPEAANLLQGGAGNGYRGECGAFCDGLAEDRQESVRQLFGSLRRSSFDSAMEILQTVGEDIICCRAIVLERFSCGTPRLLVGALTRLDGRGWLHETGAEGRWVYDCAREEYTLDRNCARLLRLPDSVGLRLPRQTIRDMLGADAARFFSSRFSRLLNARDHDGSFVERVLLHLPDGSRKNFLVSGTLVGHDDSGQPVYVTGNLVQRGGEEPQEALSSKSCEISLMALFGSGDGLWDWNMETNTIYYSPRYTAMLGYDRSTFGNTFESWRDKLHPDERPAILKRQMDIIMSPRYGDSYEHSFRMRKADGTYCWILSRARVLRRNAHGRATRLIGLHTDITTTQGERDRLAEMIEYDPLTDVHSLVYFHNELDRLDMQPDKVVSIISCDVNGLKLINDYLGHDTGNSMLQTAARLLRSSLRSTDCVARLGGGEFAVLLPRCNLRDAARVLEKIRAVFRHYNEHSGNVPVIMSFGLSGAEEAPSLREALALADRRMLHEKHGSRLVSGHAIKAWIEKRKDCVVSLEESRYDG</sequence>
<dbReference type="InterPro" id="IPR013655">
    <property type="entry name" value="PAS_fold_3"/>
</dbReference>
<dbReference type="Pfam" id="PF00990">
    <property type="entry name" value="GGDEF"/>
    <property type="match status" value="1"/>
</dbReference>
<feature type="domain" description="GGDEF" evidence="2">
    <location>
        <begin position="413"/>
        <end position="547"/>
    </location>
</feature>
<dbReference type="PANTHER" id="PTHR44757:SF2">
    <property type="entry name" value="BIOFILM ARCHITECTURE MAINTENANCE PROTEIN MBAA"/>
    <property type="match status" value="1"/>
</dbReference>
<dbReference type="SUPFAM" id="SSF55073">
    <property type="entry name" value="Nucleotide cyclase"/>
    <property type="match status" value="1"/>
</dbReference>
<name>A0A848CFV4_9BACT</name>
<dbReference type="SMART" id="SM00267">
    <property type="entry name" value="GGDEF"/>
    <property type="match status" value="1"/>
</dbReference>
<dbReference type="Gene3D" id="3.30.450.20">
    <property type="entry name" value="PAS domain"/>
    <property type="match status" value="1"/>
</dbReference>
<dbReference type="InterPro" id="IPR035965">
    <property type="entry name" value="PAS-like_dom_sf"/>
</dbReference>
<evidence type="ECO:0000259" key="1">
    <source>
        <dbReference type="PROSITE" id="PS50113"/>
    </source>
</evidence>
<accession>A0A848CFV4</accession>
<dbReference type="EMBL" id="JABAFY010000010">
    <property type="protein sequence ID" value="NME51759.1"/>
    <property type="molecule type" value="Genomic_DNA"/>
</dbReference>
<comment type="caution">
    <text evidence="3">The sequence shown here is derived from an EMBL/GenBank/DDBJ whole genome shotgun (WGS) entry which is preliminary data.</text>
</comment>
<dbReference type="CDD" id="cd01949">
    <property type="entry name" value="GGDEF"/>
    <property type="match status" value="1"/>
</dbReference>
<dbReference type="RefSeq" id="WP_168935205.1">
    <property type="nucleotide sequence ID" value="NZ_JABAFY010000010.1"/>
</dbReference>